<comment type="subcellular location">
    <subcellularLocation>
        <location evidence="1">Mitochondrion</location>
    </subcellularLocation>
</comment>
<name>A0A7E4VAZ7_PANRE</name>
<dbReference type="GO" id="GO:0005762">
    <property type="term" value="C:mitochondrial large ribosomal subunit"/>
    <property type="evidence" value="ECO:0007669"/>
    <property type="project" value="TreeGrafter"/>
</dbReference>
<evidence type="ECO:0000256" key="3">
    <source>
        <dbReference type="ARBA" id="ARBA00022946"/>
    </source>
</evidence>
<evidence type="ECO:0000256" key="6">
    <source>
        <dbReference type="ARBA" id="ARBA00023274"/>
    </source>
</evidence>
<accession>A0A7E4VAZ7</accession>
<evidence type="ECO:0000256" key="5">
    <source>
        <dbReference type="ARBA" id="ARBA00023128"/>
    </source>
</evidence>
<organism evidence="9 10">
    <name type="scientific">Panagrellus redivivus</name>
    <name type="common">Microworm</name>
    <dbReference type="NCBI Taxonomy" id="6233"/>
    <lineage>
        <taxon>Eukaryota</taxon>
        <taxon>Metazoa</taxon>
        <taxon>Ecdysozoa</taxon>
        <taxon>Nematoda</taxon>
        <taxon>Chromadorea</taxon>
        <taxon>Rhabditida</taxon>
        <taxon>Tylenchina</taxon>
        <taxon>Panagrolaimomorpha</taxon>
        <taxon>Panagrolaimoidea</taxon>
        <taxon>Panagrolaimidae</taxon>
        <taxon>Panagrellus</taxon>
    </lineage>
</organism>
<dbReference type="Gene3D" id="3.40.30.10">
    <property type="entry name" value="Glutaredoxin"/>
    <property type="match status" value="1"/>
</dbReference>
<dbReference type="PANTHER" id="PTHR33618">
    <property type="entry name" value="39S RIBOSOMAL PROTEIN L53, MITOCHONDRIAL"/>
    <property type="match status" value="1"/>
</dbReference>
<dbReference type="Pfam" id="PF10780">
    <property type="entry name" value="MRP_L53"/>
    <property type="match status" value="1"/>
</dbReference>
<dbReference type="WBParaSite" id="Pan_g18686.t1">
    <property type="protein sequence ID" value="Pan_g18686.t1"/>
    <property type="gene ID" value="Pan_g18686"/>
</dbReference>
<evidence type="ECO:0000313" key="10">
    <source>
        <dbReference type="WBParaSite" id="Pan_g18686.t1"/>
    </source>
</evidence>
<keyword evidence="4" id="KW-0689">Ribosomal protein</keyword>
<evidence type="ECO:0000313" key="9">
    <source>
        <dbReference type="Proteomes" id="UP000492821"/>
    </source>
</evidence>
<dbReference type="AlphaFoldDB" id="A0A7E4VAZ7"/>
<evidence type="ECO:0000256" key="4">
    <source>
        <dbReference type="ARBA" id="ARBA00022980"/>
    </source>
</evidence>
<evidence type="ECO:0000256" key="8">
    <source>
        <dbReference type="ARBA" id="ARBA00042721"/>
    </source>
</evidence>
<keyword evidence="3" id="KW-0809">Transit peptide</keyword>
<evidence type="ECO:0000256" key="7">
    <source>
        <dbReference type="ARBA" id="ARBA00035180"/>
    </source>
</evidence>
<reference evidence="9" key="1">
    <citation type="journal article" date="2013" name="Genetics">
        <title>The draft genome and transcriptome of Panagrellus redivivus are shaped by the harsh demands of a free-living lifestyle.</title>
        <authorList>
            <person name="Srinivasan J."/>
            <person name="Dillman A.R."/>
            <person name="Macchietto M.G."/>
            <person name="Heikkinen L."/>
            <person name="Lakso M."/>
            <person name="Fracchia K.M."/>
            <person name="Antoshechkin I."/>
            <person name="Mortazavi A."/>
            <person name="Wong G."/>
            <person name="Sternberg P.W."/>
        </authorList>
    </citation>
    <scope>NUCLEOTIDE SEQUENCE [LARGE SCALE GENOMIC DNA]</scope>
    <source>
        <strain evidence="9">MT8872</strain>
    </source>
</reference>
<evidence type="ECO:0000256" key="2">
    <source>
        <dbReference type="ARBA" id="ARBA00005557"/>
    </source>
</evidence>
<protein>
    <recommendedName>
        <fullName evidence="7">Large ribosomal subunit protein mL53</fullName>
    </recommendedName>
    <alternativeName>
        <fullName evidence="8">39S ribosomal protein L53, mitochondrial</fullName>
    </alternativeName>
</protein>
<sequence>MCRMWQSIRAGVRWRPVERFALSVRAINLKDVNSVHISLDPFHHDTNSLRYFWHAITSTKVKMTNPRVKVTTEIRNDGQAPFFVADLADKRKLVFKTAGMEPMDVVIRFNKLTGNPELGNAGLRTVPQ</sequence>
<reference evidence="10" key="2">
    <citation type="submission" date="2020-10" db="UniProtKB">
        <authorList>
            <consortium name="WormBaseParasite"/>
        </authorList>
    </citation>
    <scope>IDENTIFICATION</scope>
</reference>
<dbReference type="InterPro" id="IPR019716">
    <property type="entry name" value="Ribosomal_mL53"/>
</dbReference>
<dbReference type="Proteomes" id="UP000492821">
    <property type="component" value="Unassembled WGS sequence"/>
</dbReference>
<proteinExistence type="inferred from homology"/>
<dbReference type="InterPro" id="IPR052473">
    <property type="entry name" value="mtLSU_mL53"/>
</dbReference>
<dbReference type="PANTHER" id="PTHR33618:SF1">
    <property type="entry name" value="LARGE RIBOSOMAL SUBUNIT PROTEIN ML53"/>
    <property type="match status" value="1"/>
</dbReference>
<keyword evidence="5" id="KW-0496">Mitochondrion</keyword>
<keyword evidence="9" id="KW-1185">Reference proteome</keyword>
<evidence type="ECO:0000256" key="1">
    <source>
        <dbReference type="ARBA" id="ARBA00004173"/>
    </source>
</evidence>
<comment type="similarity">
    <text evidence="2">Belongs to the mitochondrion-specific ribosomal protein mL53 family.</text>
</comment>
<keyword evidence="6" id="KW-0687">Ribonucleoprotein</keyword>